<evidence type="ECO:0000259" key="4">
    <source>
        <dbReference type="PROSITE" id="PS51118"/>
    </source>
</evidence>
<evidence type="ECO:0000256" key="1">
    <source>
        <dbReference type="ARBA" id="ARBA00023015"/>
    </source>
</evidence>
<dbReference type="PANTHER" id="PTHR33204:SF29">
    <property type="entry name" value="TRANSCRIPTIONAL REGULATOR"/>
    <property type="match status" value="1"/>
</dbReference>
<dbReference type="EMBL" id="JBHUHZ010000003">
    <property type="protein sequence ID" value="MFD2163961.1"/>
    <property type="molecule type" value="Genomic_DNA"/>
</dbReference>
<accession>A0ABW4ZQ52</accession>
<organism evidence="5 6">
    <name type="scientific">Paradesertivirga mongoliensis</name>
    <dbReference type="NCBI Taxonomy" id="2100740"/>
    <lineage>
        <taxon>Bacteria</taxon>
        <taxon>Pseudomonadati</taxon>
        <taxon>Bacteroidota</taxon>
        <taxon>Sphingobacteriia</taxon>
        <taxon>Sphingobacteriales</taxon>
        <taxon>Sphingobacteriaceae</taxon>
        <taxon>Paradesertivirga</taxon>
    </lineage>
</organism>
<evidence type="ECO:0000313" key="6">
    <source>
        <dbReference type="Proteomes" id="UP001597387"/>
    </source>
</evidence>
<feature type="domain" description="HTH hxlR-type" evidence="4">
    <location>
        <begin position="19"/>
        <end position="115"/>
    </location>
</feature>
<protein>
    <submittedName>
        <fullName evidence="5">Winged helix-turn-helix transcriptional regulator</fullName>
    </submittedName>
</protein>
<keyword evidence="2" id="KW-0238">DNA-binding</keyword>
<sequence>MRKQSSTNLENEIVINQGCGMAYTLKAIGGRWKPSILWQLVSGTLRYSQLKAVLPNISERILVLQLRELEKDGLVERTVYREVPPKVEYSLSPLGQTLKPVLQVLSNWGDAHRPL</sequence>
<dbReference type="SUPFAM" id="SSF46785">
    <property type="entry name" value="Winged helix' DNA-binding domain"/>
    <property type="match status" value="1"/>
</dbReference>
<dbReference type="PANTHER" id="PTHR33204">
    <property type="entry name" value="TRANSCRIPTIONAL REGULATOR, MARR FAMILY"/>
    <property type="match status" value="1"/>
</dbReference>
<dbReference type="Proteomes" id="UP001597387">
    <property type="component" value="Unassembled WGS sequence"/>
</dbReference>
<dbReference type="RefSeq" id="WP_255904810.1">
    <property type="nucleotide sequence ID" value="NZ_JAFMZO010000004.1"/>
</dbReference>
<evidence type="ECO:0000256" key="3">
    <source>
        <dbReference type="ARBA" id="ARBA00023163"/>
    </source>
</evidence>
<comment type="caution">
    <text evidence="5">The sequence shown here is derived from an EMBL/GenBank/DDBJ whole genome shotgun (WGS) entry which is preliminary data.</text>
</comment>
<keyword evidence="3" id="KW-0804">Transcription</keyword>
<dbReference type="Gene3D" id="1.10.10.10">
    <property type="entry name" value="Winged helix-like DNA-binding domain superfamily/Winged helix DNA-binding domain"/>
    <property type="match status" value="1"/>
</dbReference>
<dbReference type="PROSITE" id="PS51118">
    <property type="entry name" value="HTH_HXLR"/>
    <property type="match status" value="1"/>
</dbReference>
<evidence type="ECO:0000256" key="2">
    <source>
        <dbReference type="ARBA" id="ARBA00023125"/>
    </source>
</evidence>
<keyword evidence="1" id="KW-0805">Transcription regulation</keyword>
<name>A0ABW4ZQ52_9SPHI</name>
<keyword evidence="6" id="KW-1185">Reference proteome</keyword>
<gene>
    <name evidence="5" type="ORF">ACFSJU_16245</name>
</gene>
<dbReference type="InterPro" id="IPR002577">
    <property type="entry name" value="HTH_HxlR"/>
</dbReference>
<dbReference type="InterPro" id="IPR036390">
    <property type="entry name" value="WH_DNA-bd_sf"/>
</dbReference>
<evidence type="ECO:0000313" key="5">
    <source>
        <dbReference type="EMBL" id="MFD2163961.1"/>
    </source>
</evidence>
<proteinExistence type="predicted"/>
<reference evidence="6" key="1">
    <citation type="journal article" date="2019" name="Int. J. Syst. Evol. Microbiol.">
        <title>The Global Catalogue of Microorganisms (GCM) 10K type strain sequencing project: providing services to taxonomists for standard genome sequencing and annotation.</title>
        <authorList>
            <consortium name="The Broad Institute Genomics Platform"/>
            <consortium name="The Broad Institute Genome Sequencing Center for Infectious Disease"/>
            <person name="Wu L."/>
            <person name="Ma J."/>
        </authorList>
    </citation>
    <scope>NUCLEOTIDE SEQUENCE [LARGE SCALE GENOMIC DNA]</scope>
    <source>
        <strain evidence="6">KCTC 42217</strain>
    </source>
</reference>
<dbReference type="InterPro" id="IPR036388">
    <property type="entry name" value="WH-like_DNA-bd_sf"/>
</dbReference>
<dbReference type="Pfam" id="PF01638">
    <property type="entry name" value="HxlR"/>
    <property type="match status" value="1"/>
</dbReference>